<feature type="compositionally biased region" description="Low complexity" evidence="1">
    <location>
        <begin position="27"/>
        <end position="49"/>
    </location>
</feature>
<dbReference type="RefSeq" id="WP_108896230.1">
    <property type="nucleotide sequence ID" value="NZ_LT993738.1"/>
</dbReference>
<sequence length="335" mass="37049">MSIPPSSGGITPSAQFPYSTINPCNRPRSSTSNSTESNSPGTSPTSSTPPFSDLAPLTQLQVVSPNQASFSWALRLKAAAQKIGLFLQNNWKYILLYILAWALILVCHHTVALTLTIWLGVGLGVGVIFGIFTATCIDKENKHKHVNSLWNLINYGILKLDPNGTRQILLATIIASISSLIYALPQAVGLVIGFSIGNQLSINTVYGMRLGDKAAYAIDRKAHERRMENIQNAINQTQILKHQMVIRMQLNAIREALQNTQENSITTVLDTIQLQMHQPFPYCFSTPDCNLNPSIQLDLNKKSPLEIIHVADQYIMTLSETLRQITLEPDSIIEE</sequence>
<proteinExistence type="predicted"/>
<evidence type="ECO:0000313" key="4">
    <source>
        <dbReference type="Proteomes" id="UP000244926"/>
    </source>
</evidence>
<evidence type="ECO:0000256" key="1">
    <source>
        <dbReference type="SAM" id="MobiDB-lite"/>
    </source>
</evidence>
<accession>A0A2R8F9Y8</accession>
<keyword evidence="4" id="KW-1185">Reference proteome</keyword>
<feature type="transmembrane region" description="Helical" evidence="2">
    <location>
        <begin position="168"/>
        <end position="194"/>
    </location>
</feature>
<dbReference type="AlphaFoldDB" id="A0A2R8F9Y8"/>
<feature type="region of interest" description="Disordered" evidence="1">
    <location>
        <begin position="1"/>
        <end position="49"/>
    </location>
</feature>
<dbReference type="EMBL" id="LT993738">
    <property type="protein sequence ID" value="SPN73239.1"/>
    <property type="molecule type" value="Genomic_DNA"/>
</dbReference>
<keyword evidence="2" id="KW-0472">Membrane</keyword>
<dbReference type="KEGG" id="csee:C10C_0050"/>
<organism evidence="3 4">
    <name type="scientific">Chlamydia serpentis</name>
    <dbReference type="NCBI Taxonomy" id="1967782"/>
    <lineage>
        <taxon>Bacteria</taxon>
        <taxon>Pseudomonadati</taxon>
        <taxon>Chlamydiota</taxon>
        <taxon>Chlamydiia</taxon>
        <taxon>Chlamydiales</taxon>
        <taxon>Chlamydiaceae</taxon>
        <taxon>Chlamydia/Chlamydophila group</taxon>
        <taxon>Chlamydia</taxon>
    </lineage>
</organism>
<protein>
    <recommendedName>
        <fullName evidence="5">Transmembrane protein</fullName>
    </recommendedName>
</protein>
<dbReference type="OrthoDB" id="17977at2"/>
<gene>
    <name evidence="3" type="ORF">C10C_0050</name>
</gene>
<evidence type="ECO:0008006" key="5">
    <source>
        <dbReference type="Google" id="ProtNLM"/>
    </source>
</evidence>
<evidence type="ECO:0000313" key="3">
    <source>
        <dbReference type="EMBL" id="SPN73239.1"/>
    </source>
</evidence>
<keyword evidence="2" id="KW-0812">Transmembrane</keyword>
<dbReference type="Proteomes" id="UP000244926">
    <property type="component" value="Chromosome I"/>
</dbReference>
<name>A0A2R8F9Y8_9CHLA</name>
<feature type="compositionally biased region" description="Low complexity" evidence="1">
    <location>
        <begin position="1"/>
        <end position="13"/>
    </location>
</feature>
<keyword evidence="2" id="KW-1133">Transmembrane helix</keyword>
<reference evidence="4" key="1">
    <citation type="submission" date="2017-11" db="EMBL/GenBank/DDBJ databases">
        <authorList>
            <person name="Seth-Smith MB H."/>
        </authorList>
    </citation>
    <scope>NUCLEOTIDE SEQUENCE [LARGE SCALE GENOMIC DNA]</scope>
</reference>
<evidence type="ECO:0000256" key="2">
    <source>
        <dbReference type="SAM" id="Phobius"/>
    </source>
</evidence>
<feature type="compositionally biased region" description="Polar residues" evidence="1">
    <location>
        <begin position="14"/>
        <end position="23"/>
    </location>
</feature>
<feature type="transmembrane region" description="Helical" evidence="2">
    <location>
        <begin position="93"/>
        <end position="111"/>
    </location>
</feature>
<feature type="transmembrane region" description="Helical" evidence="2">
    <location>
        <begin position="117"/>
        <end position="137"/>
    </location>
</feature>